<dbReference type="Proteomes" id="UP000440066">
    <property type="component" value="Unassembled WGS sequence"/>
</dbReference>
<proteinExistence type="inferred from homology"/>
<dbReference type="InterPro" id="IPR018485">
    <property type="entry name" value="FGGY_C"/>
</dbReference>
<dbReference type="SUPFAM" id="SSF53067">
    <property type="entry name" value="Actin-like ATPase domain"/>
    <property type="match status" value="2"/>
</dbReference>
<evidence type="ECO:0000256" key="3">
    <source>
        <dbReference type="ARBA" id="ARBA00022777"/>
    </source>
</evidence>
<evidence type="ECO:0000313" key="7">
    <source>
        <dbReference type="Proteomes" id="UP000440066"/>
    </source>
</evidence>
<reference evidence="6 7" key="1">
    <citation type="submission" date="2019-11" db="EMBL/GenBank/DDBJ databases">
        <title>Characterisation of Fundicoccus ignavus gen. nov. sp. nov., a novel genus of the family Aerococcaceae from bulk tank milk.</title>
        <authorList>
            <person name="Siebert A."/>
            <person name="Huptas C."/>
            <person name="Wenning M."/>
            <person name="Scherer S."/>
            <person name="Doll E.V."/>
        </authorList>
    </citation>
    <scope>NUCLEOTIDE SEQUENCE [LARGE SCALE GENOMIC DNA]</scope>
    <source>
        <strain evidence="6 7">DSM 109652</strain>
    </source>
</reference>
<dbReference type="PANTHER" id="PTHR43095:SF2">
    <property type="entry name" value="GLUCONOKINASE"/>
    <property type="match status" value="1"/>
</dbReference>
<dbReference type="InterPro" id="IPR050406">
    <property type="entry name" value="FGGY_Carb_Kinase"/>
</dbReference>
<comment type="caution">
    <text evidence="6">The sequence shown here is derived from an EMBL/GenBank/DDBJ whole genome shotgun (WGS) entry which is preliminary data.</text>
</comment>
<dbReference type="Gene3D" id="3.30.420.40">
    <property type="match status" value="2"/>
</dbReference>
<dbReference type="AlphaFoldDB" id="A0A844CBE7"/>
<dbReference type="EMBL" id="WJQT01000004">
    <property type="protein sequence ID" value="MRJ46811.1"/>
    <property type="molecule type" value="Genomic_DNA"/>
</dbReference>
<feature type="domain" description="Carbohydrate kinase FGGY C-terminal" evidence="5">
    <location>
        <begin position="181"/>
        <end position="359"/>
    </location>
</feature>
<keyword evidence="2" id="KW-0808">Transferase</keyword>
<evidence type="ECO:0008006" key="8">
    <source>
        <dbReference type="Google" id="ProtNLM"/>
    </source>
</evidence>
<dbReference type="GO" id="GO:0005975">
    <property type="term" value="P:carbohydrate metabolic process"/>
    <property type="evidence" value="ECO:0007669"/>
    <property type="project" value="InterPro"/>
</dbReference>
<evidence type="ECO:0000256" key="1">
    <source>
        <dbReference type="ARBA" id="ARBA00009156"/>
    </source>
</evidence>
<evidence type="ECO:0000259" key="4">
    <source>
        <dbReference type="Pfam" id="PF00370"/>
    </source>
</evidence>
<dbReference type="Pfam" id="PF00370">
    <property type="entry name" value="FGGY_N"/>
    <property type="match status" value="1"/>
</dbReference>
<protein>
    <recommendedName>
        <fullName evidence="8">Gluconate kinase</fullName>
    </recommendedName>
</protein>
<sequence length="392" mass="43555">MLKLKKRFGLDELEIVLTTAMHSVQLLTADYAPIGGLVTWADQRGAVSLNSASLAERQAQYMRTGTPSHTMNPFYKLRDLDLSEATFIGSLKDVIFYRLTGEWALDRSNAAASGLLNLASLDWDWESLVRLGLAPAQLPRLVEIDYSAASQLTDLPARVTIGTSDGISSNYVFADLSDVAVLSIGTSHAVRVIAEKPNVNPAYQNFAYYIKEDAYLLGLPSNNGADVLAWAQRIFNCSFEELDQVASQRPKGREIFLPYINGERAPKWDESLLAEFFALSRTSSRESVLYAIILGMMFNIKQNVEALAELADFSALGVVGGVMKLPHFSQLLCDILGYPLYIPTLENAETLGSISVAHHQLFQNEYRVLQPNPTSDFKEHYARYLEKANRDN</sequence>
<evidence type="ECO:0000256" key="2">
    <source>
        <dbReference type="ARBA" id="ARBA00022679"/>
    </source>
</evidence>
<comment type="similarity">
    <text evidence="1">Belongs to the FGGY kinase family.</text>
</comment>
<dbReference type="InterPro" id="IPR043129">
    <property type="entry name" value="ATPase_NBD"/>
</dbReference>
<feature type="domain" description="Carbohydrate kinase FGGY N-terminal" evidence="4">
    <location>
        <begin position="15"/>
        <end position="143"/>
    </location>
</feature>
<name>A0A844CBE7_9LACT</name>
<accession>A0A844CBE7</accession>
<evidence type="ECO:0000313" key="6">
    <source>
        <dbReference type="EMBL" id="MRJ46811.1"/>
    </source>
</evidence>
<keyword evidence="3" id="KW-0418">Kinase</keyword>
<dbReference type="PANTHER" id="PTHR43095">
    <property type="entry name" value="SUGAR KINASE"/>
    <property type="match status" value="1"/>
</dbReference>
<dbReference type="GO" id="GO:0016301">
    <property type="term" value="F:kinase activity"/>
    <property type="evidence" value="ECO:0007669"/>
    <property type="project" value="UniProtKB-KW"/>
</dbReference>
<evidence type="ECO:0000259" key="5">
    <source>
        <dbReference type="Pfam" id="PF02782"/>
    </source>
</evidence>
<dbReference type="InterPro" id="IPR018484">
    <property type="entry name" value="FGGY_N"/>
</dbReference>
<organism evidence="6 7">
    <name type="scientific">Fundicoccus ignavus</name>
    <dbReference type="NCBI Taxonomy" id="2664442"/>
    <lineage>
        <taxon>Bacteria</taxon>
        <taxon>Bacillati</taxon>
        <taxon>Bacillota</taxon>
        <taxon>Bacilli</taxon>
        <taxon>Lactobacillales</taxon>
        <taxon>Aerococcaceae</taxon>
        <taxon>Fundicoccus</taxon>
    </lineage>
</organism>
<gene>
    <name evidence="6" type="ORF">GF867_04400</name>
</gene>
<dbReference type="Pfam" id="PF02782">
    <property type="entry name" value="FGGY_C"/>
    <property type="match status" value="1"/>
</dbReference>